<dbReference type="EMBL" id="CP041040">
    <property type="protein sequence ID" value="QDE33751.1"/>
    <property type="molecule type" value="Genomic_DNA"/>
</dbReference>
<proteinExistence type="inferred from homology"/>
<dbReference type="GO" id="GO:0000271">
    <property type="term" value="P:polysaccharide biosynthetic process"/>
    <property type="evidence" value="ECO:0007669"/>
    <property type="project" value="InterPro"/>
</dbReference>
<dbReference type="InterPro" id="IPR001173">
    <property type="entry name" value="Glyco_trans_2-like"/>
</dbReference>
<dbReference type="InterPro" id="IPR007267">
    <property type="entry name" value="GtrA_DPMS_TM"/>
</dbReference>
<evidence type="ECO:0000256" key="5">
    <source>
        <dbReference type="ARBA" id="ARBA00023136"/>
    </source>
</evidence>
<feature type="transmembrane region" description="Helical" evidence="6">
    <location>
        <begin position="277"/>
        <end position="295"/>
    </location>
</feature>
<dbReference type="Pfam" id="PF00535">
    <property type="entry name" value="Glycos_transf_2"/>
    <property type="match status" value="1"/>
</dbReference>
<feature type="domain" description="Glycosyltransferase 2-like" evidence="7">
    <location>
        <begin position="20"/>
        <end position="160"/>
    </location>
</feature>
<dbReference type="Proteomes" id="UP000316125">
    <property type="component" value="Chromosome"/>
</dbReference>
<dbReference type="Pfam" id="PF04138">
    <property type="entry name" value="GtrA_DPMS_TM"/>
    <property type="match status" value="1"/>
</dbReference>
<keyword evidence="3 6" id="KW-0812">Transmembrane</keyword>
<protein>
    <submittedName>
        <fullName evidence="9">Glycosyltransferase</fullName>
    </submittedName>
</protein>
<keyword evidence="4 6" id="KW-1133">Transmembrane helix</keyword>
<dbReference type="PANTHER" id="PTHR48090">
    <property type="entry name" value="UNDECAPRENYL-PHOSPHATE 4-DEOXY-4-FORMAMIDO-L-ARABINOSE TRANSFERASE-RELATED"/>
    <property type="match status" value="1"/>
</dbReference>
<evidence type="ECO:0000256" key="6">
    <source>
        <dbReference type="SAM" id="Phobius"/>
    </source>
</evidence>
<comment type="subcellular location">
    <subcellularLocation>
        <location evidence="1">Membrane</location>
        <topology evidence="1">Multi-pass membrane protein</topology>
    </subcellularLocation>
</comment>
<dbReference type="AlphaFoldDB" id="A0A4Y5YLR2"/>
<dbReference type="RefSeq" id="WP_140036037.1">
    <property type="nucleotide sequence ID" value="NZ_CP041040.1"/>
</dbReference>
<evidence type="ECO:0000259" key="8">
    <source>
        <dbReference type="Pfam" id="PF04138"/>
    </source>
</evidence>
<keyword evidence="9" id="KW-0808">Transferase</keyword>
<name>A0A4Y5YLR2_9MICO</name>
<dbReference type="OrthoDB" id="9810303at2"/>
<evidence type="ECO:0000256" key="2">
    <source>
        <dbReference type="ARBA" id="ARBA00006739"/>
    </source>
</evidence>
<feature type="transmembrane region" description="Helical" evidence="6">
    <location>
        <begin position="342"/>
        <end position="362"/>
    </location>
</feature>
<gene>
    <name evidence="9" type="ORF">FIV50_02415</name>
</gene>
<evidence type="ECO:0000313" key="10">
    <source>
        <dbReference type="Proteomes" id="UP000316125"/>
    </source>
</evidence>
<dbReference type="InterPro" id="IPR050256">
    <property type="entry name" value="Glycosyltransferase_2"/>
</dbReference>
<keyword evidence="5 6" id="KW-0472">Membrane</keyword>
<evidence type="ECO:0000256" key="1">
    <source>
        <dbReference type="ARBA" id="ARBA00004141"/>
    </source>
</evidence>
<dbReference type="InterPro" id="IPR029044">
    <property type="entry name" value="Nucleotide-diphossugar_trans"/>
</dbReference>
<evidence type="ECO:0000256" key="3">
    <source>
        <dbReference type="ARBA" id="ARBA00022692"/>
    </source>
</evidence>
<evidence type="ECO:0000259" key="7">
    <source>
        <dbReference type="Pfam" id="PF00535"/>
    </source>
</evidence>
<feature type="transmembrane region" description="Helical" evidence="6">
    <location>
        <begin position="251"/>
        <end position="271"/>
    </location>
</feature>
<dbReference type="SUPFAM" id="SSF53448">
    <property type="entry name" value="Nucleotide-diphospho-sugar transferases"/>
    <property type="match status" value="1"/>
</dbReference>
<evidence type="ECO:0000256" key="4">
    <source>
        <dbReference type="ARBA" id="ARBA00022989"/>
    </source>
</evidence>
<dbReference type="PANTHER" id="PTHR48090:SF7">
    <property type="entry name" value="RFBJ PROTEIN"/>
    <property type="match status" value="1"/>
</dbReference>
<sequence>MESAVLSAQGRGRTVGTSVTVIVPTFNERENVAELVARTAVALAAYDAEILFVDDSTDSTAAEVERVAADAPLPVRVIHRTDNTGGLGGAVVVGLEAAHSDLCIVMDGDLQHPPELLPALLLRHDDGDADVVAASRYIGGGDTSGLGTAVRFGVSRSATWLTRSMFPIRLARSTDPMTGFFLVDRTRLDLSSLKPQGFKILLEILARTDLRIAEVPMEFGERRHGTSKASLRQGATFVAHLARLRFGKMSLFAMIGVIGAVANLGIMWLLTLAGVPYIWAAIIGAEVTIIGNFILQERFVFADMRTDARGLGGRFAASFTFNNVEAALRIPVMALMVETWHISSVLATGLSLIVAFFARFLFHSLVVYAPKRHAKVDATTGEPKPDTATLRIIRAIDAEAMKPGEL</sequence>
<organism evidence="9 10">
    <name type="scientific">Microbacterium foliorum</name>
    <dbReference type="NCBI Taxonomy" id="104336"/>
    <lineage>
        <taxon>Bacteria</taxon>
        <taxon>Bacillati</taxon>
        <taxon>Actinomycetota</taxon>
        <taxon>Actinomycetes</taxon>
        <taxon>Micrococcales</taxon>
        <taxon>Microbacteriaceae</taxon>
        <taxon>Microbacterium</taxon>
    </lineage>
</organism>
<evidence type="ECO:0000313" key="9">
    <source>
        <dbReference type="EMBL" id="QDE33751.1"/>
    </source>
</evidence>
<dbReference type="GO" id="GO:0016740">
    <property type="term" value="F:transferase activity"/>
    <property type="evidence" value="ECO:0007669"/>
    <property type="project" value="UniProtKB-KW"/>
</dbReference>
<dbReference type="GO" id="GO:0016020">
    <property type="term" value="C:membrane"/>
    <property type="evidence" value="ECO:0007669"/>
    <property type="project" value="UniProtKB-SubCell"/>
</dbReference>
<dbReference type="Gene3D" id="3.90.550.10">
    <property type="entry name" value="Spore Coat Polysaccharide Biosynthesis Protein SpsA, Chain A"/>
    <property type="match status" value="1"/>
</dbReference>
<reference evidence="9 10" key="1">
    <citation type="submission" date="2019-06" db="EMBL/GenBank/DDBJ databases">
        <title>Complete genome of Microbacterium foliorum M2.</title>
        <authorList>
            <person name="Cao G."/>
        </authorList>
    </citation>
    <scope>NUCLEOTIDE SEQUENCE [LARGE SCALE GENOMIC DNA]</scope>
    <source>
        <strain evidence="9 10">M2</strain>
    </source>
</reference>
<comment type="similarity">
    <text evidence="2">Belongs to the glycosyltransferase 2 family.</text>
</comment>
<accession>A0A4Y5YLR2</accession>
<feature type="domain" description="GtrA/DPMS transmembrane" evidence="8">
    <location>
        <begin position="252"/>
        <end position="367"/>
    </location>
</feature>